<dbReference type="SUPFAM" id="SSF57850">
    <property type="entry name" value="RING/U-box"/>
    <property type="match status" value="1"/>
</dbReference>
<evidence type="ECO:0000256" key="2">
    <source>
        <dbReference type="ARBA" id="ARBA00022771"/>
    </source>
</evidence>
<evidence type="ECO:0000256" key="3">
    <source>
        <dbReference type="ARBA" id="ARBA00022833"/>
    </source>
</evidence>
<accession>A0A9N9S268</accession>
<evidence type="ECO:0000313" key="7">
    <source>
        <dbReference type="Proteomes" id="UP001153620"/>
    </source>
</evidence>
<dbReference type="InterPro" id="IPR013083">
    <property type="entry name" value="Znf_RING/FYVE/PHD"/>
</dbReference>
<dbReference type="PANTHER" id="PTHR23041">
    <property type="entry name" value="RING FINGER DOMAIN-CONTAINING"/>
    <property type="match status" value="1"/>
</dbReference>
<protein>
    <recommendedName>
        <fullName evidence="5">RING-type domain-containing protein</fullName>
    </recommendedName>
</protein>
<evidence type="ECO:0000259" key="5">
    <source>
        <dbReference type="PROSITE" id="PS50089"/>
    </source>
</evidence>
<dbReference type="Pfam" id="PF13920">
    <property type="entry name" value="zf-C3HC4_3"/>
    <property type="match status" value="1"/>
</dbReference>
<sequence>MDCVVCMSFVENDIYSTFCGHLFCKQCVDKMILNSTKCWTCQTALNKAQVHKVFLPSSGTLSRHAELSLINARMNKLLKNDEEILKRVKALEEAKKPEKGNVILILDD</sequence>
<dbReference type="EMBL" id="OU895879">
    <property type="protein sequence ID" value="CAG9806843.1"/>
    <property type="molecule type" value="Genomic_DNA"/>
</dbReference>
<dbReference type="Gene3D" id="3.30.40.10">
    <property type="entry name" value="Zinc/RING finger domain, C3HC4 (zinc finger)"/>
    <property type="match status" value="1"/>
</dbReference>
<dbReference type="Proteomes" id="UP001153620">
    <property type="component" value="Chromosome 3"/>
</dbReference>
<dbReference type="GO" id="GO:0008270">
    <property type="term" value="F:zinc ion binding"/>
    <property type="evidence" value="ECO:0007669"/>
    <property type="project" value="UniProtKB-KW"/>
</dbReference>
<dbReference type="InterPro" id="IPR001841">
    <property type="entry name" value="Znf_RING"/>
</dbReference>
<dbReference type="PANTHER" id="PTHR23041:SF78">
    <property type="entry name" value="E3 UBIQUITIN-PROTEIN LIGASE RNF4"/>
    <property type="match status" value="1"/>
</dbReference>
<evidence type="ECO:0000256" key="1">
    <source>
        <dbReference type="ARBA" id="ARBA00022723"/>
    </source>
</evidence>
<dbReference type="InterPro" id="IPR047134">
    <property type="entry name" value="RNF4"/>
</dbReference>
<dbReference type="PROSITE" id="PS00518">
    <property type="entry name" value="ZF_RING_1"/>
    <property type="match status" value="1"/>
</dbReference>
<keyword evidence="7" id="KW-1185">Reference proteome</keyword>
<evidence type="ECO:0000313" key="6">
    <source>
        <dbReference type="EMBL" id="CAG9806843.1"/>
    </source>
</evidence>
<dbReference type="PROSITE" id="PS50089">
    <property type="entry name" value="ZF_RING_2"/>
    <property type="match status" value="1"/>
</dbReference>
<evidence type="ECO:0000256" key="4">
    <source>
        <dbReference type="PROSITE-ProRule" id="PRU00175"/>
    </source>
</evidence>
<reference evidence="6" key="2">
    <citation type="submission" date="2022-10" db="EMBL/GenBank/DDBJ databases">
        <authorList>
            <consortium name="ENA_rothamsted_submissions"/>
            <consortium name="culmorum"/>
            <person name="King R."/>
        </authorList>
    </citation>
    <scope>NUCLEOTIDE SEQUENCE</scope>
</reference>
<reference evidence="6" key="1">
    <citation type="submission" date="2022-01" db="EMBL/GenBank/DDBJ databases">
        <authorList>
            <person name="King R."/>
        </authorList>
    </citation>
    <scope>NUCLEOTIDE SEQUENCE</scope>
</reference>
<dbReference type="InterPro" id="IPR017907">
    <property type="entry name" value="Znf_RING_CS"/>
</dbReference>
<proteinExistence type="predicted"/>
<organism evidence="6 7">
    <name type="scientific">Chironomus riparius</name>
    <dbReference type="NCBI Taxonomy" id="315576"/>
    <lineage>
        <taxon>Eukaryota</taxon>
        <taxon>Metazoa</taxon>
        <taxon>Ecdysozoa</taxon>
        <taxon>Arthropoda</taxon>
        <taxon>Hexapoda</taxon>
        <taxon>Insecta</taxon>
        <taxon>Pterygota</taxon>
        <taxon>Neoptera</taxon>
        <taxon>Endopterygota</taxon>
        <taxon>Diptera</taxon>
        <taxon>Nematocera</taxon>
        <taxon>Chironomoidea</taxon>
        <taxon>Chironomidae</taxon>
        <taxon>Chironominae</taxon>
        <taxon>Chironomus</taxon>
    </lineage>
</organism>
<keyword evidence="2 4" id="KW-0863">Zinc-finger</keyword>
<gene>
    <name evidence="6" type="ORF">CHIRRI_LOCUS9697</name>
</gene>
<dbReference type="AlphaFoldDB" id="A0A9N9S268"/>
<name>A0A9N9S268_9DIPT</name>
<keyword evidence="3" id="KW-0862">Zinc</keyword>
<keyword evidence="1" id="KW-0479">Metal-binding</keyword>
<dbReference type="OrthoDB" id="7743323at2759"/>
<feature type="domain" description="RING-type" evidence="5">
    <location>
        <begin position="3"/>
        <end position="42"/>
    </location>
</feature>